<dbReference type="EMBL" id="VOSK01000625">
    <property type="protein sequence ID" value="MPR31310.1"/>
    <property type="molecule type" value="Genomic_DNA"/>
</dbReference>
<evidence type="ECO:0000313" key="4">
    <source>
        <dbReference type="EMBL" id="MPR30398.1"/>
    </source>
</evidence>
<accession>A0A5N7MHV4</accession>
<name>A0A5N7MHV4_9HYPH</name>
<sequence length="41" mass="4644">EAINRYVAETNARPKPFTWTANPDEIIAAVRRGHQVLDSVH</sequence>
<proteinExistence type="predicted"/>
<dbReference type="EMBL" id="VOSK01000363">
    <property type="protein sequence ID" value="MPR30398.1"/>
    <property type="molecule type" value="Genomic_DNA"/>
</dbReference>
<evidence type="ECO:0000313" key="5">
    <source>
        <dbReference type="EMBL" id="MPR30555.1"/>
    </source>
</evidence>
<evidence type="ECO:0000313" key="6">
    <source>
        <dbReference type="EMBL" id="MPR31256.1"/>
    </source>
</evidence>
<dbReference type="Proteomes" id="UP000403266">
    <property type="component" value="Unassembled WGS sequence"/>
</dbReference>
<evidence type="ECO:0000313" key="1">
    <source>
        <dbReference type="EMBL" id="MPR25452.1"/>
    </source>
</evidence>
<gene>
    <name evidence="1" type="ORF">FS320_09435</name>
    <name evidence="2" type="ORF">FS320_14905</name>
    <name evidence="3" type="ORF">FS320_34135</name>
    <name evidence="4" type="ORF">FS320_36610</name>
    <name evidence="5" type="ORF">FS320_37530</name>
    <name evidence="6" type="ORF">FS320_41850</name>
    <name evidence="7" type="ORF">FS320_42155</name>
</gene>
<dbReference type="EMBL" id="VOSK01000391">
    <property type="protein sequence ID" value="MPR30555.1"/>
    <property type="molecule type" value="Genomic_DNA"/>
</dbReference>
<feature type="non-terminal residue" evidence="2">
    <location>
        <position position="1"/>
    </location>
</feature>
<evidence type="ECO:0000313" key="3">
    <source>
        <dbReference type="EMBL" id="MPR29968.1"/>
    </source>
</evidence>
<dbReference type="EMBL" id="VOSK01000051">
    <property type="protein sequence ID" value="MPR26473.1"/>
    <property type="molecule type" value="Genomic_DNA"/>
</dbReference>
<evidence type="ECO:0000313" key="2">
    <source>
        <dbReference type="EMBL" id="MPR26473.1"/>
    </source>
</evidence>
<dbReference type="EMBL" id="VOSK01000602">
    <property type="protein sequence ID" value="MPR31256.1"/>
    <property type="molecule type" value="Genomic_DNA"/>
</dbReference>
<evidence type="ECO:0000313" key="7">
    <source>
        <dbReference type="EMBL" id="MPR31310.1"/>
    </source>
</evidence>
<keyword evidence="8" id="KW-1185">Reference proteome</keyword>
<organism evidence="2 8">
    <name type="scientific">Microvirga tunisiensis</name>
    <dbReference type="NCBI Taxonomy" id="2108360"/>
    <lineage>
        <taxon>Bacteria</taxon>
        <taxon>Pseudomonadati</taxon>
        <taxon>Pseudomonadota</taxon>
        <taxon>Alphaproteobacteria</taxon>
        <taxon>Hyphomicrobiales</taxon>
        <taxon>Methylobacteriaceae</taxon>
        <taxon>Microvirga</taxon>
    </lineage>
</organism>
<evidence type="ECO:0000313" key="8">
    <source>
        <dbReference type="Proteomes" id="UP000403266"/>
    </source>
</evidence>
<dbReference type="EMBL" id="VOSK01000023">
    <property type="protein sequence ID" value="MPR25452.1"/>
    <property type="molecule type" value="Genomic_DNA"/>
</dbReference>
<dbReference type="EMBL" id="VOSK01000291">
    <property type="protein sequence ID" value="MPR29968.1"/>
    <property type="molecule type" value="Genomic_DNA"/>
</dbReference>
<protein>
    <submittedName>
        <fullName evidence="2">IS630 family transposase</fullName>
    </submittedName>
</protein>
<comment type="caution">
    <text evidence="2">The sequence shown here is derived from an EMBL/GenBank/DDBJ whole genome shotgun (WGS) entry which is preliminary data.</text>
</comment>
<reference evidence="2 8" key="1">
    <citation type="journal article" date="2019" name="Syst. Appl. Microbiol.">
        <title>Microvirga tunisiensis sp. nov., a root nodule symbiotic bacterium isolated from Lupinus micranthus and L. luteus grown in Northern Tunisia.</title>
        <authorList>
            <person name="Msaddak A."/>
            <person name="Rejili M."/>
            <person name="Duran D."/>
            <person name="Mars M."/>
            <person name="Palacios J.M."/>
            <person name="Ruiz-Argueso T."/>
            <person name="Rey L."/>
            <person name="Imperial J."/>
        </authorList>
    </citation>
    <scope>NUCLEOTIDE SEQUENCE [LARGE SCALE GENOMIC DNA]</scope>
    <source>
        <strain evidence="2 8">Lmie10</strain>
    </source>
</reference>
<dbReference type="AlphaFoldDB" id="A0A5N7MHV4"/>